<sequence length="838" mass="95168">MSLNNDFSILDENVDGELHQIARWYGLRDFVVVKPTKKSITNESQIRILLSSVQIAVSESNCEVPVFVQVLEKSHCVFLGICEFQSTRLSFDVVHLQTTPPPFKYLSGLLDMFKGKVGVQYEDPVSVSVRLNYSLTRFGSSSYSGKWRSSFAVSPFEFDEEEVNKEDLEKFTVLPFGVMCDPVSELVLYCLWPQVADNVVIDSQNYSDFDPLLAPKWSMRARFEPLPACFLSDILKEYLHILDCRTTLSELVGDSFSGTAFDTNPLDLLTEPKILSLTSVLPTLSRRDTRKDSQKSSGPIRDDHLMKMLYYLFPDAQDESQHLYEIPESEPYDPLKIKSAFPDSLFHRLSALLALCYEYFGGQKAIAHLWMEFAQEMRYRVERCIQIPGIGNGFPDSRTCLMHQKLQMLNICMERRCIREGGLPFSLSADNPSGGNEGSGKKKIDDSEDEFFDCANDDDEDEEHKIRHAPWNKPEGRLSRLADMTLCESDEPLYIPITQEPVPKTEDQLEDDAEVMLKLGPGSELGTQMMSASLLSDMESFKAANPNGKIEDFIRWYSPRDWIEDATDEDEETSNSGSEKKKKGHLSSRMMIPGNTWRSVWDSAKPVPARRQRRLFDDTKEAEKVLHFLESRNIGQIVELTLSTLFHAAILKIQEEIAEDKFNIPEMTEQMDKILAQCCKLSRENWLGSFVMGTRGKKWHNLLLEMTTLEYLVIQARSLSEKVLGNEPNIGEWERNLLGELLKERESELKNGSKGEVSMRLLGLFTEAKKAQNEQFSGDGEQSGGNLPLPSPVERQFTLRVTGKTLVKGMAGPQFLRAILGQNEFRLCGAFSQDTNFL</sequence>
<feature type="domain" description="Rab3GAP catalytic subunit conserved" evidence="7">
    <location>
        <begin position="471"/>
        <end position="630"/>
    </location>
</feature>
<keyword evidence="4" id="KW-0343">GTPase activation</keyword>
<comment type="similarity">
    <text evidence="2">Belongs to the Rab3-GAP catalytic subunit family.</text>
</comment>
<reference evidence="8" key="1">
    <citation type="submission" date="2019-10" db="EMBL/GenBank/DDBJ databases">
        <title>Short sand fly seasons in Tbilisi, Georgia, hinder development of host immunity to saliva of the visceral leishmaniasis vector Phlebotomus kandelakii.</title>
        <authorList>
            <person name="Oliveira F."/>
            <person name="Giorgobiani E."/>
            <person name="Guimaraes-Costa A.B."/>
            <person name="Abdeladhim M."/>
            <person name="Oristian J."/>
            <person name="Tskhvaradze L."/>
            <person name="Tsertsvadze N."/>
            <person name="Zakalashvili M."/>
            <person name="Valenzuela J.G."/>
            <person name="Kamhawi S."/>
        </authorList>
    </citation>
    <scope>NUCLEOTIDE SEQUENCE</scope>
    <source>
        <strain evidence="8">Wild-capture in Tbilisi</strain>
        <tissue evidence="8">Salivary glands</tissue>
    </source>
</reference>
<comment type="subcellular location">
    <subcellularLocation>
        <location evidence="1">Cytoplasm</location>
    </subcellularLocation>
</comment>
<feature type="region of interest" description="Disordered" evidence="6">
    <location>
        <begin position="566"/>
        <end position="587"/>
    </location>
</feature>
<evidence type="ECO:0000256" key="6">
    <source>
        <dbReference type="SAM" id="MobiDB-lite"/>
    </source>
</evidence>
<dbReference type="Pfam" id="PF13890">
    <property type="entry name" value="Rab3-GTPase_cat"/>
    <property type="match status" value="1"/>
</dbReference>
<dbReference type="PANTHER" id="PTHR21422:SF9">
    <property type="entry name" value="RAB3 GTPASE-ACTIVATING PROTEIN CATALYTIC SUBUNIT"/>
    <property type="match status" value="1"/>
</dbReference>
<evidence type="ECO:0000259" key="7">
    <source>
        <dbReference type="Pfam" id="PF13890"/>
    </source>
</evidence>
<evidence type="ECO:0000256" key="4">
    <source>
        <dbReference type="ARBA" id="ARBA00022468"/>
    </source>
</evidence>
<dbReference type="AlphaFoldDB" id="A0A6B2EH61"/>
<accession>A0A6B2EH61</accession>
<dbReference type="PANTHER" id="PTHR21422">
    <property type="entry name" value="RAB3 GTPASE-ACTIVATING PROTEIN CATALYTIC SUBUNIT"/>
    <property type="match status" value="1"/>
</dbReference>
<dbReference type="GO" id="GO:0005737">
    <property type="term" value="C:cytoplasm"/>
    <property type="evidence" value="ECO:0007669"/>
    <property type="project" value="UniProtKB-SubCell"/>
</dbReference>
<name>A0A6B2EH61_9DIPT</name>
<evidence type="ECO:0000256" key="1">
    <source>
        <dbReference type="ARBA" id="ARBA00004496"/>
    </source>
</evidence>
<dbReference type="GO" id="GO:0005096">
    <property type="term" value="F:GTPase activator activity"/>
    <property type="evidence" value="ECO:0007669"/>
    <property type="project" value="UniProtKB-KW"/>
</dbReference>
<dbReference type="EMBL" id="GIFK01004000">
    <property type="protein sequence ID" value="NBJ61703.1"/>
    <property type="molecule type" value="Transcribed_RNA"/>
</dbReference>
<feature type="compositionally biased region" description="Acidic residues" evidence="6">
    <location>
        <begin position="446"/>
        <end position="462"/>
    </location>
</feature>
<feature type="region of interest" description="Disordered" evidence="6">
    <location>
        <begin position="428"/>
        <end position="465"/>
    </location>
</feature>
<keyword evidence="5" id="KW-0963">Cytoplasm</keyword>
<evidence type="ECO:0000256" key="2">
    <source>
        <dbReference type="ARBA" id="ARBA00008856"/>
    </source>
</evidence>
<evidence type="ECO:0000313" key="8">
    <source>
        <dbReference type="EMBL" id="NBJ61703.1"/>
    </source>
</evidence>
<evidence type="ECO:0000256" key="3">
    <source>
        <dbReference type="ARBA" id="ARBA00015817"/>
    </source>
</evidence>
<evidence type="ECO:0000256" key="5">
    <source>
        <dbReference type="ARBA" id="ARBA00022490"/>
    </source>
</evidence>
<dbReference type="InterPro" id="IPR045700">
    <property type="entry name" value="Rab3GAP1"/>
</dbReference>
<protein>
    <recommendedName>
        <fullName evidence="3">Rab3 GTPase-activating protein catalytic subunit</fullName>
    </recommendedName>
</protein>
<organism evidence="8">
    <name type="scientific">Phlebotomus kandelakii</name>
    <dbReference type="NCBI Taxonomy" id="1109342"/>
    <lineage>
        <taxon>Eukaryota</taxon>
        <taxon>Metazoa</taxon>
        <taxon>Ecdysozoa</taxon>
        <taxon>Arthropoda</taxon>
        <taxon>Hexapoda</taxon>
        <taxon>Insecta</taxon>
        <taxon>Pterygota</taxon>
        <taxon>Neoptera</taxon>
        <taxon>Endopterygota</taxon>
        <taxon>Diptera</taxon>
        <taxon>Nematocera</taxon>
        <taxon>Psychodoidea</taxon>
        <taxon>Psychodidae</taxon>
        <taxon>Phlebotomus</taxon>
        <taxon>Larroussius</taxon>
    </lineage>
</organism>
<dbReference type="InterPro" id="IPR026147">
    <property type="entry name" value="Rab3GAP1_conserved"/>
</dbReference>
<proteinExistence type="inferred from homology"/>